<name>A0A291HM47_9GAMM</name>
<keyword evidence="2" id="KW-1185">Reference proteome</keyword>
<dbReference type="EMBL" id="CP012621">
    <property type="protein sequence ID" value="ATG73189.1"/>
    <property type="molecule type" value="Genomic_DNA"/>
</dbReference>
<accession>A0A291HM47</accession>
<protein>
    <recommendedName>
        <fullName evidence="3">Flagellar protein FliT</fullName>
    </recommendedName>
</protein>
<evidence type="ECO:0000313" key="2">
    <source>
        <dbReference type="Proteomes" id="UP000217763"/>
    </source>
</evidence>
<dbReference type="KEGG" id="zdf:AN401_04410"/>
<dbReference type="RefSeq" id="WP_096778644.1">
    <property type="nucleotide sequence ID" value="NZ_CP012621.1"/>
</dbReference>
<evidence type="ECO:0000313" key="1">
    <source>
        <dbReference type="EMBL" id="ATG73189.1"/>
    </source>
</evidence>
<organism evidence="1 2">
    <name type="scientific">Zobellella denitrificans</name>
    <dbReference type="NCBI Taxonomy" id="347534"/>
    <lineage>
        <taxon>Bacteria</taxon>
        <taxon>Pseudomonadati</taxon>
        <taxon>Pseudomonadota</taxon>
        <taxon>Gammaproteobacteria</taxon>
        <taxon>Aeromonadales</taxon>
        <taxon>Aeromonadaceae</taxon>
        <taxon>Zobellella</taxon>
    </lineage>
</organism>
<dbReference type="AlphaFoldDB" id="A0A291HM47"/>
<dbReference type="Proteomes" id="UP000217763">
    <property type="component" value="Chromosome"/>
</dbReference>
<proteinExistence type="predicted"/>
<gene>
    <name evidence="1" type="ORF">AN401_04410</name>
</gene>
<reference evidence="2" key="1">
    <citation type="submission" date="2015-09" db="EMBL/GenBank/DDBJ databases">
        <authorList>
            <person name="Shao Z."/>
            <person name="Wang L."/>
        </authorList>
    </citation>
    <scope>NUCLEOTIDE SEQUENCE [LARGE SCALE GENOMIC DNA]</scope>
    <source>
        <strain evidence="2">F13-1</strain>
    </source>
</reference>
<evidence type="ECO:0008006" key="3">
    <source>
        <dbReference type="Google" id="ProtNLM"/>
    </source>
</evidence>
<sequence>MSHLARLLELDQELLAIFEQPEQLDEAALNTRLEERGALLQAVIAEANISPEQAQALVDRSRALKQGAEQARARLAERLATMKKGQASARAYNQVKQQE</sequence>